<dbReference type="Proteomes" id="UP000282654">
    <property type="component" value="Unassembled WGS sequence"/>
</dbReference>
<dbReference type="SMART" id="SM00729">
    <property type="entry name" value="Elp3"/>
    <property type="match status" value="1"/>
</dbReference>
<dbReference type="NCBIfam" id="TIGR04055">
    <property type="entry name" value="rSAM_NirJ2"/>
    <property type="match status" value="1"/>
</dbReference>
<evidence type="ECO:0000313" key="8">
    <source>
        <dbReference type="EMBL" id="RPF46690.1"/>
    </source>
</evidence>
<keyword evidence="3" id="KW-0949">S-adenosyl-L-methionine</keyword>
<dbReference type="InterPro" id="IPR006638">
    <property type="entry name" value="Elp3/MiaA/NifB-like_rSAM"/>
</dbReference>
<dbReference type="NCBIfam" id="TIGR04085">
    <property type="entry name" value="rSAM_more_4Fe4S"/>
    <property type="match status" value="1"/>
</dbReference>
<keyword evidence="9" id="KW-1185">Reference proteome</keyword>
<dbReference type="PANTHER" id="PTHR11228:SF34">
    <property type="entry name" value="TUNGSTEN-CONTAINING ALDEHYDE FERREDOXIN OXIDOREDUCTASE COFACTOR MODIFYING PROTEIN"/>
    <property type="match status" value="1"/>
</dbReference>
<comment type="caution">
    <text evidence="8">The sequence shown here is derived from an EMBL/GenBank/DDBJ whole genome shotgun (WGS) entry which is preliminary data.</text>
</comment>
<protein>
    <submittedName>
        <fullName evidence="8">Putative heme d1 biosynthesis radical SAM protein NirJ2</fullName>
    </submittedName>
</protein>
<dbReference type="PANTHER" id="PTHR11228">
    <property type="entry name" value="RADICAL SAM DOMAIN PROTEIN"/>
    <property type="match status" value="1"/>
</dbReference>
<evidence type="ECO:0000256" key="6">
    <source>
        <dbReference type="ARBA" id="ARBA00023014"/>
    </source>
</evidence>
<dbReference type="PROSITE" id="PS51918">
    <property type="entry name" value="RADICAL_SAM"/>
    <property type="match status" value="1"/>
</dbReference>
<dbReference type="CDD" id="cd21123">
    <property type="entry name" value="SPASM_MftC-like"/>
    <property type="match status" value="1"/>
</dbReference>
<dbReference type="GO" id="GO:0051539">
    <property type="term" value="F:4 iron, 4 sulfur cluster binding"/>
    <property type="evidence" value="ECO:0007669"/>
    <property type="project" value="UniProtKB-KW"/>
</dbReference>
<dbReference type="Gene3D" id="3.20.20.70">
    <property type="entry name" value="Aldolase class I"/>
    <property type="match status" value="1"/>
</dbReference>
<dbReference type="InterPro" id="IPR023885">
    <property type="entry name" value="4Fe4S-binding_SPASM_dom"/>
</dbReference>
<dbReference type="InterPro" id="IPR050377">
    <property type="entry name" value="Radical_SAM_PqqE_MftC-like"/>
</dbReference>
<feature type="domain" description="Radical SAM core" evidence="7">
    <location>
        <begin position="1"/>
        <end position="211"/>
    </location>
</feature>
<keyword evidence="6" id="KW-0411">Iron-sulfur</keyword>
<evidence type="ECO:0000256" key="3">
    <source>
        <dbReference type="ARBA" id="ARBA00022691"/>
    </source>
</evidence>
<dbReference type="CDD" id="cd01335">
    <property type="entry name" value="Radical_SAM"/>
    <property type="match status" value="1"/>
</dbReference>
<dbReference type="GO" id="GO:0003824">
    <property type="term" value="F:catalytic activity"/>
    <property type="evidence" value="ECO:0007669"/>
    <property type="project" value="InterPro"/>
</dbReference>
<dbReference type="InterPro" id="IPR027633">
    <property type="entry name" value="rSAM_NirJ2"/>
</dbReference>
<gene>
    <name evidence="8" type="ORF">EDD75_0944</name>
</gene>
<sequence length="330" mass="36600">MIVSWNATNACNLKCAHCYRDAGAKKADELSTDEGRALIDEIARAGFKIMIFSGGEPVMRDDLYELVAYARDRGLRPVLGTNGTLITHEVARKLKEAGMTAVGISLDSMDKKAHDDLRGVAGSWDAAVDGMRACREVGLPFQVHTTVMEFNYDEVEKITDFAVAVGARGHHVFFLVPTGRAVDIADASIKADQYERLLRRLLTKQREVTIEIKPTCAPQFLRIAKQMGVPTRFSRGCLAGLSYCLINPVGVVQACAYLDIPAGNVREKPFSAIWREAEVFQRLRTQEYSGKCGQCDYREVCGGCRARALFYYGDYMAEEPWCLYGAGRRG</sequence>
<evidence type="ECO:0000256" key="1">
    <source>
        <dbReference type="ARBA" id="ARBA00001966"/>
    </source>
</evidence>
<accession>A0A3N5ASU5</accession>
<dbReference type="SFLD" id="SFLDG01386">
    <property type="entry name" value="main_SPASM_domain-containing"/>
    <property type="match status" value="1"/>
</dbReference>
<dbReference type="InterPro" id="IPR058240">
    <property type="entry name" value="rSAM_sf"/>
</dbReference>
<dbReference type="Pfam" id="PF04055">
    <property type="entry name" value="Radical_SAM"/>
    <property type="match status" value="1"/>
</dbReference>
<keyword evidence="2" id="KW-0004">4Fe-4S</keyword>
<dbReference type="OrthoDB" id="9808591at2"/>
<dbReference type="InterPro" id="IPR017200">
    <property type="entry name" value="PqqE-like"/>
</dbReference>
<dbReference type="SFLD" id="SFLDG01067">
    <property type="entry name" value="SPASM/twitch_domain_containing"/>
    <property type="match status" value="1"/>
</dbReference>
<proteinExistence type="predicted"/>
<name>A0A3N5ASU5_9THEO</name>
<comment type="cofactor">
    <cofactor evidence="1">
        <name>[4Fe-4S] cluster</name>
        <dbReference type="ChEBI" id="CHEBI:49883"/>
    </cofactor>
</comment>
<evidence type="ECO:0000313" key="9">
    <source>
        <dbReference type="Proteomes" id="UP000282654"/>
    </source>
</evidence>
<dbReference type="SUPFAM" id="SSF102114">
    <property type="entry name" value="Radical SAM enzymes"/>
    <property type="match status" value="1"/>
</dbReference>
<dbReference type="EMBL" id="RKRE01000002">
    <property type="protein sequence ID" value="RPF46690.1"/>
    <property type="molecule type" value="Genomic_DNA"/>
</dbReference>
<dbReference type="PIRSF" id="PIRSF037420">
    <property type="entry name" value="PQQ_syn_pqqE"/>
    <property type="match status" value="1"/>
</dbReference>
<dbReference type="SFLD" id="SFLDS00029">
    <property type="entry name" value="Radical_SAM"/>
    <property type="match status" value="1"/>
</dbReference>
<dbReference type="GO" id="GO:0046872">
    <property type="term" value="F:metal ion binding"/>
    <property type="evidence" value="ECO:0007669"/>
    <property type="project" value="UniProtKB-KW"/>
</dbReference>
<organism evidence="8 9">
    <name type="scientific">Thermodesulfitimonas autotrophica</name>
    <dbReference type="NCBI Taxonomy" id="1894989"/>
    <lineage>
        <taxon>Bacteria</taxon>
        <taxon>Bacillati</taxon>
        <taxon>Bacillota</taxon>
        <taxon>Clostridia</taxon>
        <taxon>Thermoanaerobacterales</taxon>
        <taxon>Thermoanaerobacteraceae</taxon>
        <taxon>Thermodesulfitimonas</taxon>
    </lineage>
</organism>
<dbReference type="AlphaFoldDB" id="A0A3N5ASU5"/>
<reference evidence="8 9" key="1">
    <citation type="submission" date="2018-11" db="EMBL/GenBank/DDBJ databases">
        <title>Genomic Encyclopedia of Type Strains, Phase IV (KMG-IV): sequencing the most valuable type-strain genomes for metagenomic binning, comparative biology and taxonomic classification.</title>
        <authorList>
            <person name="Goeker M."/>
        </authorList>
    </citation>
    <scope>NUCLEOTIDE SEQUENCE [LARGE SCALE GENOMIC DNA]</scope>
    <source>
        <strain evidence="8 9">DSM 102936</strain>
    </source>
</reference>
<dbReference type="Pfam" id="PF13186">
    <property type="entry name" value="SPASM"/>
    <property type="match status" value="1"/>
</dbReference>
<evidence type="ECO:0000259" key="7">
    <source>
        <dbReference type="PROSITE" id="PS51918"/>
    </source>
</evidence>
<keyword evidence="5" id="KW-0408">Iron</keyword>
<dbReference type="RefSeq" id="WP_123928760.1">
    <property type="nucleotide sequence ID" value="NZ_RKRE01000002.1"/>
</dbReference>
<keyword evidence="4" id="KW-0479">Metal-binding</keyword>
<evidence type="ECO:0000256" key="2">
    <source>
        <dbReference type="ARBA" id="ARBA00022485"/>
    </source>
</evidence>
<evidence type="ECO:0000256" key="4">
    <source>
        <dbReference type="ARBA" id="ARBA00022723"/>
    </source>
</evidence>
<dbReference type="InterPro" id="IPR007197">
    <property type="entry name" value="rSAM"/>
</dbReference>
<evidence type="ECO:0000256" key="5">
    <source>
        <dbReference type="ARBA" id="ARBA00023004"/>
    </source>
</evidence>
<dbReference type="InterPro" id="IPR013785">
    <property type="entry name" value="Aldolase_TIM"/>
</dbReference>